<name>A0ABS2A4Y8_9ACTN</name>
<proteinExistence type="predicted"/>
<keyword evidence="2" id="KW-1185">Reference proteome</keyword>
<dbReference type="RefSeq" id="WP_203374759.1">
    <property type="nucleotide sequence ID" value="NZ_JAENHP010000001.1"/>
</dbReference>
<dbReference type="EMBL" id="JAENHP010000001">
    <property type="protein sequence ID" value="MBM2614909.1"/>
    <property type="molecule type" value="Genomic_DNA"/>
</dbReference>
<organism evidence="1 2">
    <name type="scientific">Paractinoplanes ovalisporus</name>
    <dbReference type="NCBI Taxonomy" id="2810368"/>
    <lineage>
        <taxon>Bacteria</taxon>
        <taxon>Bacillati</taxon>
        <taxon>Actinomycetota</taxon>
        <taxon>Actinomycetes</taxon>
        <taxon>Micromonosporales</taxon>
        <taxon>Micromonosporaceae</taxon>
        <taxon>Paractinoplanes</taxon>
    </lineage>
</organism>
<sequence>MTLTELCFHLRNRRGMYLPDGRYASAVAFVEGFNQALDGAPLDGFGAFVSRRLHGGESPVRWDYLIARTKAPDTRLDQIPPELDGELTDMLVEFLEEFAQR</sequence>
<dbReference type="Proteomes" id="UP000632138">
    <property type="component" value="Unassembled WGS sequence"/>
</dbReference>
<accession>A0ABS2A4Y8</accession>
<protein>
    <submittedName>
        <fullName evidence="1">Uncharacterized protein</fullName>
    </submittedName>
</protein>
<gene>
    <name evidence="1" type="ORF">JIG36_04970</name>
</gene>
<evidence type="ECO:0000313" key="1">
    <source>
        <dbReference type="EMBL" id="MBM2614909.1"/>
    </source>
</evidence>
<evidence type="ECO:0000313" key="2">
    <source>
        <dbReference type="Proteomes" id="UP000632138"/>
    </source>
</evidence>
<comment type="caution">
    <text evidence="1">The sequence shown here is derived from an EMBL/GenBank/DDBJ whole genome shotgun (WGS) entry which is preliminary data.</text>
</comment>
<reference evidence="1 2" key="1">
    <citation type="submission" date="2021-01" db="EMBL/GenBank/DDBJ databases">
        <title>Actinoplanes sp. nov. LDG1-06 isolated from lichen.</title>
        <authorList>
            <person name="Saeng-In P."/>
            <person name="Phongsopitanun W."/>
            <person name="Kanchanasin P."/>
            <person name="Yuki M."/>
            <person name="Kudo T."/>
            <person name="Ohkuma M."/>
            <person name="Tanasupawat S."/>
        </authorList>
    </citation>
    <scope>NUCLEOTIDE SEQUENCE [LARGE SCALE GENOMIC DNA]</scope>
    <source>
        <strain evidence="1 2">LDG1-06</strain>
    </source>
</reference>